<reference evidence="1 2" key="1">
    <citation type="submission" date="2024-10" db="EMBL/GenBank/DDBJ databases">
        <title>The Natural Products Discovery Center: Release of the First 8490 Sequenced Strains for Exploring Actinobacteria Biosynthetic Diversity.</title>
        <authorList>
            <person name="Kalkreuter E."/>
            <person name="Kautsar S.A."/>
            <person name="Yang D."/>
            <person name="Bader C.D."/>
            <person name="Teijaro C.N."/>
            <person name="Fluegel L."/>
            <person name="Davis C.M."/>
            <person name="Simpson J.R."/>
            <person name="Lauterbach L."/>
            <person name="Steele A.D."/>
            <person name="Gui C."/>
            <person name="Meng S."/>
            <person name="Li G."/>
            <person name="Viehrig K."/>
            <person name="Ye F."/>
            <person name="Su P."/>
            <person name="Kiefer A.F."/>
            <person name="Nichols A."/>
            <person name="Cepeda A.J."/>
            <person name="Yan W."/>
            <person name="Fan B."/>
            <person name="Jiang Y."/>
            <person name="Adhikari A."/>
            <person name="Zheng C.-J."/>
            <person name="Schuster L."/>
            <person name="Cowan T.M."/>
            <person name="Smanski M.J."/>
            <person name="Chevrette M.G."/>
            <person name="De Carvalho L.P.S."/>
            <person name="Shen B."/>
        </authorList>
    </citation>
    <scope>NUCLEOTIDE SEQUENCE [LARGE SCALE GENOMIC DNA]</scope>
    <source>
        <strain evidence="1 2">NPDC020979</strain>
    </source>
</reference>
<sequence>MALLQFVLEADHAVDNTSVDSLEMTLVTEVSAGMHAGFAASRDGGVGTGASGGPSWCCCIL</sequence>
<comment type="caution">
    <text evidence="1">The sequence shown here is derived from an EMBL/GenBank/DDBJ whole genome shotgun (WGS) entry which is preliminary data.</text>
</comment>
<dbReference type="Proteomes" id="UP001611162">
    <property type="component" value="Unassembled WGS sequence"/>
</dbReference>
<protein>
    <submittedName>
        <fullName evidence="1">Uncharacterized protein</fullName>
    </submittedName>
</protein>
<name>A0ABW7SX79_9ACTN</name>
<dbReference type="RefSeq" id="WP_358215515.1">
    <property type="nucleotide sequence ID" value="NZ_JBEYAO010000002.1"/>
</dbReference>
<dbReference type="EMBL" id="JBIRRB010000001">
    <property type="protein sequence ID" value="MFI0909829.1"/>
    <property type="molecule type" value="Genomic_DNA"/>
</dbReference>
<proteinExistence type="predicted"/>
<evidence type="ECO:0000313" key="1">
    <source>
        <dbReference type="EMBL" id="MFI0909829.1"/>
    </source>
</evidence>
<evidence type="ECO:0000313" key="2">
    <source>
        <dbReference type="Proteomes" id="UP001611162"/>
    </source>
</evidence>
<keyword evidence="2" id="KW-1185">Reference proteome</keyword>
<organism evidence="1 2">
    <name type="scientific">Streptomyces abikoensis</name>
    <dbReference type="NCBI Taxonomy" id="97398"/>
    <lineage>
        <taxon>Bacteria</taxon>
        <taxon>Bacillati</taxon>
        <taxon>Actinomycetota</taxon>
        <taxon>Actinomycetes</taxon>
        <taxon>Kitasatosporales</taxon>
        <taxon>Streptomycetaceae</taxon>
        <taxon>Streptomyces</taxon>
    </lineage>
</organism>
<gene>
    <name evidence="1" type="ORF">ACH4TF_05145</name>
</gene>
<accession>A0ABW7SX79</accession>